<reference evidence="3" key="1">
    <citation type="submission" date="2022-11" db="EMBL/GenBank/DDBJ databases">
        <title>Centuries of genome instability and evolution in soft-shell clam transmissible cancer (bioRxiv).</title>
        <authorList>
            <person name="Hart S.F.M."/>
            <person name="Yonemitsu M.A."/>
            <person name="Giersch R.M."/>
            <person name="Beal B.F."/>
            <person name="Arriagada G."/>
            <person name="Davis B.W."/>
            <person name="Ostrander E.A."/>
            <person name="Goff S.P."/>
            <person name="Metzger M.J."/>
        </authorList>
    </citation>
    <scope>NUCLEOTIDE SEQUENCE</scope>
    <source>
        <strain evidence="3">MELC-2E11</strain>
        <tissue evidence="3">Siphon/mantle</tissue>
    </source>
</reference>
<dbReference type="InterPro" id="IPR001849">
    <property type="entry name" value="PH_domain"/>
</dbReference>
<evidence type="ECO:0000313" key="4">
    <source>
        <dbReference type="Proteomes" id="UP001164746"/>
    </source>
</evidence>
<dbReference type="InterPro" id="IPR011993">
    <property type="entry name" value="PH-like_dom_sf"/>
</dbReference>
<dbReference type="Gene3D" id="2.30.29.30">
    <property type="entry name" value="Pleckstrin-homology domain (PH domain)/Phosphotyrosine-binding domain (PTB)"/>
    <property type="match status" value="1"/>
</dbReference>
<dbReference type="PANTHER" id="PTHR46556:SF1">
    <property type="entry name" value="PLECKSTRIN HOMOLOGY DOMAIN-CONTAINING FAMILY M MEMBER 2"/>
    <property type="match status" value="1"/>
</dbReference>
<dbReference type="Pfam" id="PF00169">
    <property type="entry name" value="PH"/>
    <property type="match status" value="1"/>
</dbReference>
<dbReference type="PANTHER" id="PTHR46556">
    <property type="entry name" value="PLECKSTRIN HOMOLOGY DOMAIN-CONTAINING FAMILY M MEMBER 2"/>
    <property type="match status" value="1"/>
</dbReference>
<dbReference type="SUPFAM" id="SSF50729">
    <property type="entry name" value="PH domain-like"/>
    <property type="match status" value="1"/>
</dbReference>
<evidence type="ECO:0000256" key="1">
    <source>
        <dbReference type="SAM" id="MobiDB-lite"/>
    </source>
</evidence>
<organism evidence="3 4">
    <name type="scientific">Mya arenaria</name>
    <name type="common">Soft-shell clam</name>
    <dbReference type="NCBI Taxonomy" id="6604"/>
    <lineage>
        <taxon>Eukaryota</taxon>
        <taxon>Metazoa</taxon>
        <taxon>Spiralia</taxon>
        <taxon>Lophotrochozoa</taxon>
        <taxon>Mollusca</taxon>
        <taxon>Bivalvia</taxon>
        <taxon>Autobranchia</taxon>
        <taxon>Heteroconchia</taxon>
        <taxon>Euheterodonta</taxon>
        <taxon>Imparidentia</taxon>
        <taxon>Neoheterodontei</taxon>
        <taxon>Myida</taxon>
        <taxon>Myoidea</taxon>
        <taxon>Myidae</taxon>
        <taxon>Mya</taxon>
    </lineage>
</organism>
<keyword evidence="4" id="KW-1185">Reference proteome</keyword>
<dbReference type="EMBL" id="CP111020">
    <property type="protein sequence ID" value="WAR14538.1"/>
    <property type="molecule type" value="Genomic_DNA"/>
</dbReference>
<sequence>TVFEDGVGSMYRPSSDRDSASMGSAELGTGMRESPSLDSGIHSDINYRQRSSCHQQQVLQAKVEELIVQRKLNQYTHLTFGEEEMDMNDRTSPLASFIGSSSQVLFIACKNKRQQYRLTPGDERITIGIVDCLADSMEKDGMLCLYHSREDNKPAHFLSLSEGQCVGCKRDFNNDRNNVVKIILQDGTHWSLALETEPEANNWLQCLCQAVSEGLKMKCSRASCIPCCMVVSKFKLLVCHEDLETNFMRTLGSANLHDVSALLTDEFNKSYIVLVFQSDEGKMDNDKWVVYFNCEHECERFTKALSDCWYTHYQVAVPELPVDDFSLQKKCSDMAQHLRQTHPIP</sequence>
<name>A0ABY7EX57_MYAAR</name>
<protein>
    <submittedName>
        <fullName evidence="3">PKHM2-like protein</fullName>
    </submittedName>
</protein>
<proteinExistence type="predicted"/>
<dbReference type="InterPro" id="IPR053015">
    <property type="entry name" value="PH_domain-containing_M2"/>
</dbReference>
<gene>
    <name evidence="3" type="ORF">MAR_004643</name>
</gene>
<feature type="domain" description="PH" evidence="2">
    <location>
        <begin position="140"/>
        <end position="211"/>
    </location>
</feature>
<evidence type="ECO:0000313" key="3">
    <source>
        <dbReference type="EMBL" id="WAR14538.1"/>
    </source>
</evidence>
<feature type="non-terminal residue" evidence="3">
    <location>
        <position position="1"/>
    </location>
</feature>
<dbReference type="Proteomes" id="UP001164746">
    <property type="component" value="Chromosome 9"/>
</dbReference>
<feature type="region of interest" description="Disordered" evidence="1">
    <location>
        <begin position="1"/>
        <end position="43"/>
    </location>
</feature>
<accession>A0ABY7EX57</accession>
<evidence type="ECO:0000259" key="2">
    <source>
        <dbReference type="Pfam" id="PF00169"/>
    </source>
</evidence>